<comment type="function">
    <text evidence="8">Mitochondrial intermembrane chaperone that participates in the import and insertion of some multi-pass transmembrane proteins into the mitochondrial inner membrane. Also required for the transfer of beta-barrel precursors from the TOM complex to the sorting and assembly machinery (SAM complex) of the outer membrane. Acts as a chaperone-like protein that protects the hydrophobic precursors from aggregation and guide them through the mitochondrial intermembrane space.</text>
</comment>
<dbReference type="GO" id="GO:0005743">
    <property type="term" value="C:mitochondrial inner membrane"/>
    <property type="evidence" value="ECO:0007669"/>
    <property type="project" value="UniProtKB-SubCell"/>
</dbReference>
<comment type="caution">
    <text evidence="10">The sequence shown here is derived from an EMBL/GenBank/DDBJ whole genome shotgun (WGS) entry which is preliminary data.</text>
</comment>
<dbReference type="AlphaFoldDB" id="A0AAD3H5A9"/>
<dbReference type="EMBL" id="BLLK01000045">
    <property type="protein sequence ID" value="GFH51167.1"/>
    <property type="molecule type" value="Genomic_DNA"/>
</dbReference>
<proteinExistence type="inferred from homology"/>
<protein>
    <recommendedName>
        <fullName evidence="8">Mitochondrial import inner membrane translocase subunit</fullName>
    </recommendedName>
</protein>
<dbReference type="InterPro" id="IPR035427">
    <property type="entry name" value="Tim10-like_dom_sf"/>
</dbReference>
<keyword evidence="1 8" id="KW-0813">Transport</keyword>
<dbReference type="GO" id="GO:0015031">
    <property type="term" value="P:protein transport"/>
    <property type="evidence" value="ECO:0007669"/>
    <property type="project" value="UniProtKB-KW"/>
</dbReference>
<dbReference type="Proteomes" id="UP001054902">
    <property type="component" value="Unassembled WGS sequence"/>
</dbReference>
<comment type="subunit">
    <text evidence="8">Heterohexamer.</text>
</comment>
<evidence type="ECO:0000313" key="11">
    <source>
        <dbReference type="Proteomes" id="UP001054902"/>
    </source>
</evidence>
<feature type="domain" description="Tim10-like" evidence="9">
    <location>
        <begin position="20"/>
        <end position="79"/>
    </location>
</feature>
<accession>A0AAD3H5A9</accession>
<evidence type="ECO:0000313" key="10">
    <source>
        <dbReference type="EMBL" id="GFH51167.1"/>
    </source>
</evidence>
<keyword evidence="8" id="KW-0143">Chaperone</keyword>
<dbReference type="GO" id="GO:0046872">
    <property type="term" value="F:metal ion binding"/>
    <property type="evidence" value="ECO:0007669"/>
    <property type="project" value="UniProtKB-KW"/>
</dbReference>
<keyword evidence="8" id="KW-0472">Membrane</keyword>
<keyword evidence="3" id="KW-0862">Zinc</keyword>
<comment type="similarity">
    <text evidence="8">Belongs to the small Tim family.</text>
</comment>
<dbReference type="InterPro" id="IPR050673">
    <property type="entry name" value="Mito_inner_translocase_sub"/>
</dbReference>
<dbReference type="InterPro" id="IPR004217">
    <property type="entry name" value="Tim10-like"/>
</dbReference>
<keyword evidence="6 8" id="KW-0496">Mitochondrion</keyword>
<dbReference type="Pfam" id="PF02953">
    <property type="entry name" value="zf-Tim10_DDP"/>
    <property type="match status" value="1"/>
</dbReference>
<comment type="subcellular location">
    <subcellularLocation>
        <location evidence="8">Mitochondrion inner membrane</location>
        <topology evidence="8">Peripheral membrane protein</topology>
        <orientation evidence="8">Intermembrane side</orientation>
    </subcellularLocation>
</comment>
<organism evidence="10 11">
    <name type="scientific">Chaetoceros tenuissimus</name>
    <dbReference type="NCBI Taxonomy" id="426638"/>
    <lineage>
        <taxon>Eukaryota</taxon>
        <taxon>Sar</taxon>
        <taxon>Stramenopiles</taxon>
        <taxon>Ochrophyta</taxon>
        <taxon>Bacillariophyta</taxon>
        <taxon>Coscinodiscophyceae</taxon>
        <taxon>Chaetocerotophycidae</taxon>
        <taxon>Chaetocerotales</taxon>
        <taxon>Chaetocerotaceae</taxon>
        <taxon>Chaetoceros</taxon>
    </lineage>
</organism>
<keyword evidence="7 8" id="KW-1015">Disulfide bond</keyword>
<evidence type="ECO:0000256" key="2">
    <source>
        <dbReference type="ARBA" id="ARBA00022723"/>
    </source>
</evidence>
<dbReference type="Gene3D" id="1.10.287.810">
    <property type="entry name" value="Mitochondrial import inner membrane translocase subunit tim13 like domains"/>
    <property type="match status" value="1"/>
</dbReference>
<keyword evidence="5 8" id="KW-0811">Translocation</keyword>
<evidence type="ECO:0000256" key="3">
    <source>
        <dbReference type="ARBA" id="ARBA00022833"/>
    </source>
</evidence>
<reference evidence="10 11" key="1">
    <citation type="journal article" date="2021" name="Sci. Rep.">
        <title>The genome of the diatom Chaetoceros tenuissimus carries an ancient integrated fragment of an extant virus.</title>
        <authorList>
            <person name="Hongo Y."/>
            <person name="Kimura K."/>
            <person name="Takaki Y."/>
            <person name="Yoshida Y."/>
            <person name="Baba S."/>
            <person name="Kobayashi G."/>
            <person name="Nagasaki K."/>
            <person name="Hano T."/>
            <person name="Tomaru Y."/>
        </authorList>
    </citation>
    <scope>NUCLEOTIDE SEQUENCE [LARGE SCALE GENOMIC DNA]</scope>
    <source>
        <strain evidence="10 11">NIES-3715</strain>
    </source>
</reference>
<keyword evidence="11" id="KW-1185">Reference proteome</keyword>
<keyword evidence="2" id="KW-0479">Metal-binding</keyword>
<evidence type="ECO:0000256" key="8">
    <source>
        <dbReference type="RuleBase" id="RU367043"/>
    </source>
</evidence>
<evidence type="ECO:0000256" key="6">
    <source>
        <dbReference type="ARBA" id="ARBA00023128"/>
    </source>
</evidence>
<dbReference type="PANTHER" id="PTHR13172">
    <property type="entry name" value="MITOCHONDRIAL IMPORT INNER MEMBRANE TRANSLOCASE SUBUNIT TIM9B"/>
    <property type="match status" value="1"/>
</dbReference>
<name>A0AAD3H5A9_9STRA</name>
<evidence type="ECO:0000256" key="4">
    <source>
        <dbReference type="ARBA" id="ARBA00022927"/>
    </source>
</evidence>
<evidence type="ECO:0000256" key="5">
    <source>
        <dbReference type="ARBA" id="ARBA00023010"/>
    </source>
</evidence>
<evidence type="ECO:0000256" key="1">
    <source>
        <dbReference type="ARBA" id="ARBA00022448"/>
    </source>
</evidence>
<sequence>MENIQNLPKHQQQQLEQHLVNSQVKDSLTMYMGLVERCFDTCVNNFRTKSIDKYETKCLTNCAERYIKTANRTGLRFQEHQAMQMKRAQEMAQGMGGAN</sequence>
<evidence type="ECO:0000259" key="9">
    <source>
        <dbReference type="Pfam" id="PF02953"/>
    </source>
</evidence>
<keyword evidence="8" id="KW-0999">Mitochondrion inner membrane</keyword>
<comment type="domain">
    <text evidence="8">The twin CX3C motif contains 4 conserved Cys residues that form 2 disulfide bonds in the mitochondrial intermembrane space.</text>
</comment>
<gene>
    <name evidence="10" type="ORF">CTEN210_07643</name>
</gene>
<dbReference type="SUPFAM" id="SSF144122">
    <property type="entry name" value="Tim10-like"/>
    <property type="match status" value="1"/>
</dbReference>
<evidence type="ECO:0000256" key="7">
    <source>
        <dbReference type="ARBA" id="ARBA00023157"/>
    </source>
</evidence>
<keyword evidence="4 8" id="KW-0653">Protein transport</keyword>